<dbReference type="GO" id="GO:0046685">
    <property type="term" value="P:response to arsenic-containing substance"/>
    <property type="evidence" value="ECO:0007669"/>
    <property type="project" value="UniProtKB-KW"/>
</dbReference>
<dbReference type="CDD" id="cd16345">
    <property type="entry name" value="LMWP_ArsC"/>
    <property type="match status" value="1"/>
</dbReference>
<dbReference type="PANTHER" id="PTHR43428">
    <property type="entry name" value="ARSENATE REDUCTASE"/>
    <property type="match status" value="1"/>
</dbReference>
<dbReference type="STRING" id="269799.Gmet_0521"/>
<dbReference type="eggNOG" id="COG0394">
    <property type="taxonomic scope" value="Bacteria"/>
</dbReference>
<dbReference type="Gene3D" id="3.40.50.2300">
    <property type="match status" value="1"/>
</dbReference>
<evidence type="ECO:0000313" key="4">
    <source>
        <dbReference type="Proteomes" id="UP000007073"/>
    </source>
</evidence>
<protein>
    <submittedName>
        <fullName evidence="3">Arsenate reductase and protein tyrosine phosphatase</fullName>
    </submittedName>
</protein>
<dbReference type="SMART" id="SM00226">
    <property type="entry name" value="LMWPc"/>
    <property type="match status" value="1"/>
</dbReference>
<dbReference type="HOGENOM" id="CLU_071415_3_2_7"/>
<dbReference type="RefSeq" id="WP_004512217.1">
    <property type="nucleotide sequence ID" value="NC_007517.1"/>
</dbReference>
<evidence type="ECO:0000256" key="1">
    <source>
        <dbReference type="ARBA" id="ARBA00022849"/>
    </source>
</evidence>
<dbReference type="InterPro" id="IPR036196">
    <property type="entry name" value="Ptyr_pPase_sf"/>
</dbReference>
<proteinExistence type="predicted"/>
<dbReference type="Proteomes" id="UP000007073">
    <property type="component" value="Chromosome"/>
</dbReference>
<evidence type="ECO:0000313" key="3">
    <source>
        <dbReference type="EMBL" id="ABB30764.1"/>
    </source>
</evidence>
<keyword evidence="4" id="KW-1185">Reference proteome</keyword>
<feature type="domain" description="Phosphotyrosine protein phosphatase I" evidence="2">
    <location>
        <begin position="3"/>
        <end position="136"/>
    </location>
</feature>
<dbReference type="PANTHER" id="PTHR43428:SF1">
    <property type="entry name" value="ARSENATE REDUCTASE"/>
    <property type="match status" value="1"/>
</dbReference>
<name>Q39YB0_GEOMG</name>
<accession>Q39YB0</accession>
<keyword evidence="1" id="KW-0059">Arsenical resistance</keyword>
<dbReference type="EMBL" id="CP000148">
    <property type="protein sequence ID" value="ABB30764.1"/>
    <property type="molecule type" value="Genomic_DNA"/>
</dbReference>
<dbReference type="Pfam" id="PF01451">
    <property type="entry name" value="LMWPc"/>
    <property type="match status" value="1"/>
</dbReference>
<reference evidence="3 4" key="2">
    <citation type="journal article" date="2009" name="BMC Microbiol.">
        <title>The genome sequence of Geobacter metallireducens: features of metabolism, physiology and regulation common and dissimilar to Geobacter sulfurreducens.</title>
        <authorList>
            <person name="Aklujkar M."/>
            <person name="Krushkal J."/>
            <person name="DiBartolo G."/>
            <person name="Lapidus A."/>
            <person name="Land M.L."/>
            <person name="Lovley D.R."/>
        </authorList>
    </citation>
    <scope>NUCLEOTIDE SEQUENCE [LARGE SCALE GENOMIC DNA]</scope>
    <source>
        <strain evidence="4">ATCC 53774 / DSM 7210 / GS-15</strain>
    </source>
</reference>
<reference evidence="3 4" key="1">
    <citation type="submission" date="2005-10" db="EMBL/GenBank/DDBJ databases">
        <title>Complete sequence of Geobacter metallireducens GS-15.</title>
        <authorList>
            <consortium name="US DOE Joint Genome Institute"/>
            <person name="Copeland A."/>
            <person name="Lucas S."/>
            <person name="Lapidus A."/>
            <person name="Barry K."/>
            <person name="Detter J.C."/>
            <person name="Glavina T."/>
            <person name="Hammon N."/>
            <person name="Israni S."/>
            <person name="Pitluck S."/>
            <person name="Di Bartolo G."/>
            <person name="Chain P."/>
            <person name="Schmutz J."/>
            <person name="Larimer F."/>
            <person name="Land M."/>
            <person name="Kyrpides N."/>
            <person name="Ivanova N."/>
            <person name="Richardson P."/>
        </authorList>
    </citation>
    <scope>NUCLEOTIDE SEQUENCE [LARGE SCALE GENOMIC DNA]</scope>
    <source>
        <strain evidence="4">ATCC 53774 / DSM 7210 / GS-15</strain>
    </source>
</reference>
<organism evidence="3 4">
    <name type="scientific">Geobacter metallireducens (strain ATCC 53774 / DSM 7210 / GS-15)</name>
    <dbReference type="NCBI Taxonomy" id="269799"/>
    <lineage>
        <taxon>Bacteria</taxon>
        <taxon>Pseudomonadati</taxon>
        <taxon>Thermodesulfobacteriota</taxon>
        <taxon>Desulfuromonadia</taxon>
        <taxon>Geobacterales</taxon>
        <taxon>Geobacteraceae</taxon>
        <taxon>Geobacter</taxon>
    </lineage>
</organism>
<evidence type="ECO:0000259" key="2">
    <source>
        <dbReference type="SMART" id="SM00226"/>
    </source>
</evidence>
<dbReference type="SUPFAM" id="SSF52788">
    <property type="entry name" value="Phosphotyrosine protein phosphatases I"/>
    <property type="match status" value="1"/>
</dbReference>
<dbReference type="KEGG" id="gme:Gmet_0521"/>
<sequence>MKHRVLFLCTHNANRSQMAEGLANHFLGGQWEAFSAGTEATAVNPRAIRVMAELGIDISNQRSKNLAEFDGQTFDRVITLCGDATEKCPYFVGGVRREHVGFDDPSRATGTEGEIMAEFRRVRDEMRQELTAHLSGGTHE</sequence>
<dbReference type="AlphaFoldDB" id="Q39YB0"/>
<gene>
    <name evidence="3" type="primary">arsC</name>
    <name evidence="3" type="ordered locus">Gmet_0521</name>
</gene>
<dbReference type="InterPro" id="IPR023485">
    <property type="entry name" value="Ptyr_pPase"/>
</dbReference>